<dbReference type="AlphaFoldDB" id="A0A5P2DBV2"/>
<sequence length="80" mass="8895">MGGIVWIRSAVVFSVRLVCFRVMYDVLRASQGDDRLPRDHQIRQTPLGSRNPSVQSIQLPAQGGQLAANGCLFQIQTLEQ</sequence>
<name>A0A5P2DBV2_STRVZ</name>
<proteinExistence type="predicted"/>
<protein>
    <submittedName>
        <fullName evidence="1">Uncharacterized protein</fullName>
    </submittedName>
</protein>
<evidence type="ECO:0000313" key="2">
    <source>
        <dbReference type="Proteomes" id="UP000325211"/>
    </source>
</evidence>
<gene>
    <name evidence="1" type="ORF">DEJ50_33415</name>
</gene>
<dbReference type="Proteomes" id="UP000325211">
    <property type="component" value="Chromosome"/>
</dbReference>
<accession>A0A5P2DBV2</accession>
<organism evidence="1 2">
    <name type="scientific">Streptomyces venezuelae</name>
    <dbReference type="NCBI Taxonomy" id="54571"/>
    <lineage>
        <taxon>Bacteria</taxon>
        <taxon>Bacillati</taxon>
        <taxon>Actinomycetota</taxon>
        <taxon>Actinomycetes</taxon>
        <taxon>Kitasatosporales</taxon>
        <taxon>Streptomycetaceae</taxon>
        <taxon>Streptomyces</taxon>
    </lineage>
</organism>
<evidence type="ECO:0000313" key="1">
    <source>
        <dbReference type="EMBL" id="QES52000.1"/>
    </source>
</evidence>
<dbReference type="EMBL" id="CP029190">
    <property type="protein sequence ID" value="QES52000.1"/>
    <property type="molecule type" value="Genomic_DNA"/>
</dbReference>
<reference evidence="1 2" key="1">
    <citation type="submission" date="2018-05" db="EMBL/GenBank/DDBJ databases">
        <title>Streptomyces venezuelae.</title>
        <authorList>
            <person name="Kim W."/>
            <person name="Lee N."/>
            <person name="Cho B.-K."/>
        </authorList>
    </citation>
    <scope>NUCLEOTIDE SEQUENCE [LARGE SCALE GENOMIC DNA]</scope>
    <source>
        <strain evidence="1 2">ATCC 21782</strain>
    </source>
</reference>